<dbReference type="PROSITE" id="PS50011">
    <property type="entry name" value="PROTEIN_KINASE_DOM"/>
    <property type="match status" value="1"/>
</dbReference>
<name>X0KK72_FUSOX</name>
<dbReference type="Pfam" id="PF00069">
    <property type="entry name" value="Pkinase"/>
    <property type="match status" value="1"/>
</dbReference>
<dbReference type="PROSITE" id="PS00108">
    <property type="entry name" value="PROTEIN_KINASE_ST"/>
    <property type="match status" value="1"/>
</dbReference>
<dbReference type="Gene3D" id="1.10.510.10">
    <property type="entry name" value="Transferase(Phosphotransferase) domain 1"/>
    <property type="match status" value="1"/>
</dbReference>
<proteinExistence type="predicted"/>
<dbReference type="InterPro" id="IPR011009">
    <property type="entry name" value="Kinase-like_dom_sf"/>
</dbReference>
<dbReference type="HOGENOM" id="CLU_630120_0_0_1"/>
<sequence length="435" mass="48692">MRDIAEGLKSLHDCGIVHGDVKLENVLVFPGLDRKHIAKLSDFGHSLVDLGRGGGPQRYNGTPIMNVGLKLAKEDAASDRTVDALNVLPENELLLQALVCSYEYESEDPILHQVVRDIFRLTLPEDPDERGFAGGVIAMFDGRGCKFRDTHWDAPKMFDRPEPLPDNNMNYQRLRTLPLVVRDGIIRVLEYKASSESSGPLQERCDAKFDLALCIISGVPTSRVPFESGMKHLEEAAELGSIKSLSCIFRLYEALSRTLPQSLQRSNHPIARLERELPSGLQGPAGLPGSYMTRRIIAYERLYQQEALSCEYDLFYQGRYLFSSSFTELLLKLDLGGQVFVPMDLQCSPSSIGAMIIPQHQVSVIHLAAKPNQCRLVDYLLRGLPRSLLPEQEATYHHMTDGLLGSWNCARDIMTRTTNPLQQVCQDTYTSKQTS</sequence>
<feature type="domain" description="Protein kinase" evidence="1">
    <location>
        <begin position="1"/>
        <end position="209"/>
    </location>
</feature>
<dbReference type="AlphaFoldDB" id="X0KK72"/>
<organism evidence="2">
    <name type="scientific">Fusarium oxysporum f. sp. vasinfectum 25433</name>
    <dbReference type="NCBI Taxonomy" id="1089449"/>
    <lineage>
        <taxon>Eukaryota</taxon>
        <taxon>Fungi</taxon>
        <taxon>Dikarya</taxon>
        <taxon>Ascomycota</taxon>
        <taxon>Pezizomycotina</taxon>
        <taxon>Sordariomycetes</taxon>
        <taxon>Hypocreomycetidae</taxon>
        <taxon>Hypocreales</taxon>
        <taxon>Nectriaceae</taxon>
        <taxon>Fusarium</taxon>
        <taxon>Fusarium oxysporum species complex</taxon>
    </lineage>
</organism>
<dbReference type="OrthoDB" id="4062651at2759"/>
<dbReference type="Proteomes" id="UP000030701">
    <property type="component" value="Unassembled WGS sequence"/>
</dbReference>
<dbReference type="InterPro" id="IPR000719">
    <property type="entry name" value="Prot_kinase_dom"/>
</dbReference>
<dbReference type="GO" id="GO:0004672">
    <property type="term" value="F:protein kinase activity"/>
    <property type="evidence" value="ECO:0007669"/>
    <property type="project" value="InterPro"/>
</dbReference>
<evidence type="ECO:0000259" key="1">
    <source>
        <dbReference type="PROSITE" id="PS50011"/>
    </source>
</evidence>
<accession>X0KK72</accession>
<dbReference type="InterPro" id="IPR008271">
    <property type="entry name" value="Ser/Thr_kinase_AS"/>
</dbReference>
<reference evidence="2" key="2">
    <citation type="submission" date="2012-05" db="EMBL/GenBank/DDBJ databases">
        <title>The Genome Annotation of Fusarium oxysporum Cotton.</title>
        <authorList>
            <consortium name="The Broad Institute Genomics Platform"/>
            <person name="Ma L.-J."/>
            <person name="Corby-Kistler H."/>
            <person name="Broz K."/>
            <person name="Gale L.R."/>
            <person name="Jonkers W."/>
            <person name="O'Donnell K."/>
            <person name="Ploetz R."/>
            <person name="Steinberg C."/>
            <person name="Schwartz D.C."/>
            <person name="VanEtten H."/>
            <person name="Zhou S."/>
            <person name="Young S.K."/>
            <person name="Zeng Q."/>
            <person name="Gargeya S."/>
            <person name="Fitzgerald M."/>
            <person name="Abouelleil A."/>
            <person name="Alvarado L."/>
            <person name="Chapman S.B."/>
            <person name="Gainer-Dewar J."/>
            <person name="Goldberg J."/>
            <person name="Griggs A."/>
            <person name="Gujja S."/>
            <person name="Hansen M."/>
            <person name="Howarth C."/>
            <person name="Imamovic A."/>
            <person name="Ireland A."/>
            <person name="Larimer J."/>
            <person name="McCowan C."/>
            <person name="Murphy C."/>
            <person name="Pearson M."/>
            <person name="Poon T.W."/>
            <person name="Priest M."/>
            <person name="Roberts A."/>
            <person name="Saif S."/>
            <person name="Shea T."/>
            <person name="Sykes S."/>
            <person name="Wortman J."/>
            <person name="Nusbaum C."/>
            <person name="Birren B."/>
        </authorList>
    </citation>
    <scope>NUCLEOTIDE SEQUENCE</scope>
    <source>
        <strain evidence="2">25433</strain>
    </source>
</reference>
<reference evidence="2" key="1">
    <citation type="submission" date="2011-11" db="EMBL/GenBank/DDBJ databases">
        <title>The Genome Sequence of Fusarium oxysporum Cotton.</title>
        <authorList>
            <consortium name="The Broad Institute Genome Sequencing Platform"/>
            <person name="Ma L.-J."/>
            <person name="Gale L.R."/>
            <person name="Schwartz D.C."/>
            <person name="Zhou S."/>
            <person name="Corby-Kistler H."/>
            <person name="Young S.K."/>
            <person name="Zeng Q."/>
            <person name="Gargeya S."/>
            <person name="Fitzgerald M."/>
            <person name="Haas B."/>
            <person name="Abouelleil A."/>
            <person name="Alvarado L."/>
            <person name="Arachchi H.M."/>
            <person name="Berlin A."/>
            <person name="Brown A."/>
            <person name="Chapman S.B."/>
            <person name="Chen Z."/>
            <person name="Dunbar C."/>
            <person name="Freedman E."/>
            <person name="Gearin G."/>
            <person name="Goldberg J."/>
            <person name="Griggs A."/>
            <person name="Gujja S."/>
            <person name="Heiman D."/>
            <person name="Howarth C."/>
            <person name="Larson L."/>
            <person name="Lui A."/>
            <person name="MacDonald P.J.P."/>
            <person name="Montmayeur A."/>
            <person name="Murphy C."/>
            <person name="Neiman D."/>
            <person name="Pearson M."/>
            <person name="Priest M."/>
            <person name="Roberts A."/>
            <person name="Saif S."/>
            <person name="Shea T."/>
            <person name="Shenoy N."/>
            <person name="Sisk P."/>
            <person name="Stolte C."/>
            <person name="Sykes S."/>
            <person name="Wortman J."/>
            <person name="Nusbaum C."/>
            <person name="Birren B."/>
        </authorList>
    </citation>
    <scope>NUCLEOTIDE SEQUENCE [LARGE SCALE GENOMIC DNA]</scope>
    <source>
        <strain evidence="2">25433</strain>
    </source>
</reference>
<dbReference type="SUPFAM" id="SSF56112">
    <property type="entry name" value="Protein kinase-like (PK-like)"/>
    <property type="match status" value="1"/>
</dbReference>
<gene>
    <name evidence="2" type="ORF">FOTG_17649</name>
</gene>
<dbReference type="GO" id="GO:0005524">
    <property type="term" value="F:ATP binding"/>
    <property type="evidence" value="ECO:0007669"/>
    <property type="project" value="InterPro"/>
</dbReference>
<evidence type="ECO:0000313" key="2">
    <source>
        <dbReference type="EMBL" id="EXM13913.1"/>
    </source>
</evidence>
<protein>
    <recommendedName>
        <fullName evidence="1">Protein kinase domain-containing protein</fullName>
    </recommendedName>
</protein>
<dbReference type="EMBL" id="JH658099">
    <property type="protein sequence ID" value="EXM13913.1"/>
    <property type="molecule type" value="Genomic_DNA"/>
</dbReference>